<dbReference type="Gene3D" id="3.20.20.70">
    <property type="entry name" value="Aldolase class I"/>
    <property type="match status" value="1"/>
</dbReference>
<dbReference type="GO" id="GO:0008675">
    <property type="term" value="F:2-dehydro-3-deoxy-phosphogluconate aldolase activity"/>
    <property type="evidence" value="ECO:0007669"/>
    <property type="project" value="UniProtKB-EC"/>
</dbReference>
<evidence type="ECO:0000256" key="5">
    <source>
        <dbReference type="ARBA" id="ARBA00023277"/>
    </source>
</evidence>
<sequence length="217" mass="22465">MTMTKQDTLQQIRTNGLIAVLRGPSPELTLKMVDALVAGGVNSIEITLSTPDAYAVTAKVAVKYQDQIVLGMGTLTEVSDVDKAVAAGARFLVSPVCEPNLVKAMVASGLVTMAGALTPTEVLATYRMGADVVKLFPGSLVGPSYIKSLHGPFPQIPLMPTGGVSAENVAQWLQAGAVAVGAGGELCSSALARSGQFDKITEVARHFVAAVKAARQE</sequence>
<evidence type="ECO:0000256" key="4">
    <source>
        <dbReference type="ARBA" id="ARBA00023239"/>
    </source>
</evidence>
<keyword evidence="5" id="KW-0119">Carbohydrate metabolism</keyword>
<comment type="subunit">
    <text evidence="3">Homotrimer.</text>
</comment>
<name>A0A398DBA0_9BACT</name>
<dbReference type="EC" id="4.1.2.14" evidence="6"/>
<protein>
    <submittedName>
        <fullName evidence="6">Bifunctional 4-hydroxy-2-oxoglutarate aldolase/2-dehydro-3-deoxy-phosphogluconate aldolase</fullName>
        <ecNumber evidence="6">4.1.2.14</ecNumber>
        <ecNumber evidence="6">4.1.3.16</ecNumber>
    </submittedName>
</protein>
<comment type="similarity">
    <text evidence="2">Belongs to the KHG/KDPG aldolase family.</text>
</comment>
<organism evidence="6 7">
    <name type="scientific">Candidatus Cryosericum odellii</name>
    <dbReference type="NCBI Taxonomy" id="2290917"/>
    <lineage>
        <taxon>Bacteria</taxon>
        <taxon>Pseudomonadati</taxon>
        <taxon>Caldisericota/Cryosericota group</taxon>
        <taxon>Candidatus Cryosericota</taxon>
        <taxon>Candidatus Cryosericia</taxon>
        <taxon>Candidatus Cryosericales</taxon>
        <taxon>Candidatus Cryosericaceae</taxon>
        <taxon>Candidatus Cryosericum</taxon>
    </lineage>
</organism>
<dbReference type="AlphaFoldDB" id="A0A398DBA0"/>
<keyword evidence="7" id="KW-1185">Reference proteome</keyword>
<dbReference type="EMBL" id="QXIT01000013">
    <property type="protein sequence ID" value="RIE10859.1"/>
    <property type="molecule type" value="Genomic_DNA"/>
</dbReference>
<dbReference type="InterPro" id="IPR013785">
    <property type="entry name" value="Aldolase_TIM"/>
</dbReference>
<proteinExistence type="inferred from homology"/>
<dbReference type="SUPFAM" id="SSF51569">
    <property type="entry name" value="Aldolase"/>
    <property type="match status" value="1"/>
</dbReference>
<evidence type="ECO:0000256" key="3">
    <source>
        <dbReference type="ARBA" id="ARBA00011233"/>
    </source>
</evidence>
<accession>A0A398DBA0</accession>
<reference evidence="6 7" key="1">
    <citation type="submission" date="2018-09" db="EMBL/GenBank/DDBJ databases">
        <title>Discovery and Ecogenomic Context for Candidatus Cryosericales, a Global Caldiserica Order Active in Thawing Permafrost.</title>
        <authorList>
            <person name="Martinez M.A."/>
            <person name="Woodcroft B.J."/>
            <person name="Ignacio Espinoza J.C."/>
            <person name="Zayed A."/>
            <person name="Singleton C.M."/>
            <person name="Boyd J."/>
            <person name="Li Y.-F."/>
            <person name="Purvine S."/>
            <person name="Maughan H."/>
            <person name="Hodgkins S.B."/>
            <person name="Anderson D."/>
            <person name="Sederholm M."/>
            <person name="Temperton B."/>
            <person name="Saleska S.R."/>
            <person name="Tyson G.W."/>
            <person name="Rich V.I."/>
        </authorList>
    </citation>
    <scope>NUCLEOTIDE SEQUENCE [LARGE SCALE GENOMIC DNA]</scope>
    <source>
        <strain evidence="6 7">SMC6</strain>
    </source>
</reference>
<comment type="caution">
    <text evidence="6">The sequence shown here is derived from an EMBL/GenBank/DDBJ whole genome shotgun (WGS) entry which is preliminary data.</text>
</comment>
<gene>
    <name evidence="6" type="primary">eda</name>
    <name evidence="6" type="ORF">SMC6_00455</name>
</gene>
<dbReference type="PANTHER" id="PTHR30246:SF1">
    <property type="entry name" value="2-DEHYDRO-3-DEOXY-6-PHOSPHOGALACTONATE ALDOLASE-RELATED"/>
    <property type="match status" value="1"/>
</dbReference>
<dbReference type="CDD" id="cd00452">
    <property type="entry name" value="KDPG_aldolase"/>
    <property type="match status" value="1"/>
</dbReference>
<dbReference type="Pfam" id="PF01081">
    <property type="entry name" value="Aldolase"/>
    <property type="match status" value="1"/>
</dbReference>
<dbReference type="Proteomes" id="UP000266260">
    <property type="component" value="Unassembled WGS sequence"/>
</dbReference>
<dbReference type="GO" id="GO:0008700">
    <property type="term" value="F:(R,S)-4-hydroxy-2-oxoglutarate aldolase activity"/>
    <property type="evidence" value="ECO:0007669"/>
    <property type="project" value="UniProtKB-EC"/>
</dbReference>
<comment type="pathway">
    <text evidence="1">Carbohydrate acid metabolism.</text>
</comment>
<evidence type="ECO:0000256" key="2">
    <source>
        <dbReference type="ARBA" id="ARBA00006906"/>
    </source>
</evidence>
<dbReference type="InterPro" id="IPR000887">
    <property type="entry name" value="Aldlse_KDPG_KHG"/>
</dbReference>
<dbReference type="NCBIfam" id="TIGR01182">
    <property type="entry name" value="eda"/>
    <property type="match status" value="1"/>
</dbReference>
<evidence type="ECO:0000256" key="1">
    <source>
        <dbReference type="ARBA" id="ARBA00004761"/>
    </source>
</evidence>
<evidence type="ECO:0000313" key="6">
    <source>
        <dbReference type="EMBL" id="RIE10859.1"/>
    </source>
</evidence>
<dbReference type="PANTHER" id="PTHR30246">
    <property type="entry name" value="2-KETO-3-DEOXY-6-PHOSPHOGLUCONATE ALDOLASE"/>
    <property type="match status" value="1"/>
</dbReference>
<dbReference type="EC" id="4.1.3.16" evidence="6"/>
<keyword evidence="4 6" id="KW-0456">Lyase</keyword>
<evidence type="ECO:0000313" key="7">
    <source>
        <dbReference type="Proteomes" id="UP000266260"/>
    </source>
</evidence>